<evidence type="ECO:0000313" key="5">
    <source>
        <dbReference type="Proteomes" id="UP000258309"/>
    </source>
</evidence>
<dbReference type="EMBL" id="NCSJ02000116">
    <property type="protein sequence ID" value="RFU29836.1"/>
    <property type="molecule type" value="Genomic_DNA"/>
</dbReference>
<feature type="non-terminal residue" evidence="4">
    <location>
        <position position="428"/>
    </location>
</feature>
<feature type="non-terminal residue" evidence="4">
    <location>
        <position position="1"/>
    </location>
</feature>
<dbReference type="InterPro" id="IPR008397">
    <property type="entry name" value="Alginate_lyase_dom"/>
</dbReference>
<protein>
    <recommendedName>
        <fullName evidence="3">Alginate lyase domain-containing protein</fullName>
    </recommendedName>
</protein>
<sequence length="428" mass="48198">MKLSHLFPGHDTTSLIFVLALFSGTYAAATQERKLEWRDNSPAYHPHLTRTAAIPTAAPTEWVHPGVFVDKQQLDYVSLKVLERAEPWSEAFSSMMAYNISTPTRTAKPQAMVECGPTSTPNLGCYDEREDSMAAYTNALAWWITKRRQYAEKAIYYMDAWSGVLQGHNNSNAPLQAAWSAANWVRAGEIIRYSHAGWKQKSVKAFEKMLTDVYLPIIIGGNIQENGNWELVMMESSLYISIFTENPKVYETAMSIFAQRVPAYIYLKSDGPLPVAARGIPNTPEAIISYWWNQSTFPIDGITQESCRDFAHLSYGISSISHIAETSRIQGRDVWKTTDVSERIKAALELHAPFETGDKSIPKWLCNGTISRRMDPVVEPPYNALAFRLRESMPATRKLVLQQRPAEIGESEPLFIGFETVTNAENPF</sequence>
<keyword evidence="2" id="KW-0456">Lyase</keyword>
<feature type="domain" description="Alginate lyase" evidence="3">
    <location>
        <begin position="131"/>
        <end position="356"/>
    </location>
</feature>
<dbReference type="SUPFAM" id="SSF48230">
    <property type="entry name" value="Chondroitin AC/alginate lyase"/>
    <property type="match status" value="1"/>
</dbReference>
<proteinExistence type="predicted"/>
<name>A0A3E2H8T0_SCYLI</name>
<comment type="caution">
    <text evidence="4">The sequence shown here is derived from an EMBL/GenBank/DDBJ whole genome shotgun (WGS) entry which is preliminary data.</text>
</comment>
<evidence type="ECO:0000256" key="1">
    <source>
        <dbReference type="ARBA" id="ARBA00022729"/>
    </source>
</evidence>
<gene>
    <name evidence="4" type="ORF">B7463_g6501</name>
</gene>
<keyword evidence="5" id="KW-1185">Reference proteome</keyword>
<accession>A0A3E2H8T0</accession>
<dbReference type="GO" id="GO:0016829">
    <property type="term" value="F:lyase activity"/>
    <property type="evidence" value="ECO:0007669"/>
    <property type="project" value="UniProtKB-KW"/>
</dbReference>
<evidence type="ECO:0000313" key="4">
    <source>
        <dbReference type="EMBL" id="RFU29836.1"/>
    </source>
</evidence>
<dbReference type="Gene3D" id="1.50.10.100">
    <property type="entry name" value="Chondroitin AC/alginate lyase"/>
    <property type="match status" value="1"/>
</dbReference>
<dbReference type="Proteomes" id="UP000258309">
    <property type="component" value="Unassembled WGS sequence"/>
</dbReference>
<reference evidence="4 5" key="1">
    <citation type="submission" date="2018-05" db="EMBL/GenBank/DDBJ databases">
        <title>Draft genome sequence of Scytalidium lignicola DSM 105466, a ubiquitous saprotrophic fungus.</title>
        <authorList>
            <person name="Buettner E."/>
            <person name="Gebauer A.M."/>
            <person name="Hofrichter M."/>
            <person name="Liers C."/>
            <person name="Kellner H."/>
        </authorList>
    </citation>
    <scope>NUCLEOTIDE SEQUENCE [LARGE SCALE GENOMIC DNA]</scope>
    <source>
        <strain evidence="4 5">DSM 105466</strain>
    </source>
</reference>
<dbReference type="OrthoDB" id="5302720at2759"/>
<dbReference type="InterPro" id="IPR008929">
    <property type="entry name" value="Chondroitin_lyas"/>
</dbReference>
<evidence type="ECO:0000259" key="3">
    <source>
        <dbReference type="Pfam" id="PF05426"/>
    </source>
</evidence>
<dbReference type="Pfam" id="PF05426">
    <property type="entry name" value="Alginate_lyase"/>
    <property type="match status" value="1"/>
</dbReference>
<dbReference type="OMA" id="AWSAANW"/>
<dbReference type="GO" id="GO:0042597">
    <property type="term" value="C:periplasmic space"/>
    <property type="evidence" value="ECO:0007669"/>
    <property type="project" value="InterPro"/>
</dbReference>
<keyword evidence="1" id="KW-0732">Signal</keyword>
<organism evidence="4 5">
    <name type="scientific">Scytalidium lignicola</name>
    <name type="common">Hyphomycete</name>
    <dbReference type="NCBI Taxonomy" id="5539"/>
    <lineage>
        <taxon>Eukaryota</taxon>
        <taxon>Fungi</taxon>
        <taxon>Dikarya</taxon>
        <taxon>Ascomycota</taxon>
        <taxon>Pezizomycotina</taxon>
        <taxon>Leotiomycetes</taxon>
        <taxon>Leotiomycetes incertae sedis</taxon>
        <taxon>Scytalidium</taxon>
    </lineage>
</organism>
<evidence type="ECO:0000256" key="2">
    <source>
        <dbReference type="ARBA" id="ARBA00023239"/>
    </source>
</evidence>
<dbReference type="AlphaFoldDB" id="A0A3E2H8T0"/>
<dbReference type="STRING" id="5539.A0A3E2H8T0"/>